<reference evidence="2" key="1">
    <citation type="submission" date="2021-04" db="EMBL/GenBank/DDBJ databases">
        <title>Microbacterium tenobrionis sp. nov. and Microbacterium allomyrinae sp. nov., isolated from larvae of Tenobrio molitor and Allomyrina dichotoma, respectively.</title>
        <authorList>
            <person name="Lee S.D."/>
        </authorList>
    </citation>
    <scope>NUCLEOTIDE SEQUENCE</scope>
    <source>
        <strain evidence="2">BWT-G7</strain>
    </source>
</reference>
<keyword evidence="3" id="KW-1185">Reference proteome</keyword>
<gene>
    <name evidence="2" type="ORF">KEC57_05130</name>
</gene>
<evidence type="ECO:0000259" key="1">
    <source>
        <dbReference type="Pfam" id="PF13454"/>
    </source>
</evidence>
<dbReference type="InterPro" id="IPR052189">
    <property type="entry name" value="L-asp_N-monooxygenase_NS-form"/>
</dbReference>
<feature type="domain" description="FAD-dependent urate hydroxylase HpyO/Asp monooxygenase CreE-like FAD/NAD(P)-binding" evidence="1">
    <location>
        <begin position="10"/>
        <end position="210"/>
    </location>
</feature>
<evidence type="ECO:0000313" key="2">
    <source>
        <dbReference type="EMBL" id="MCC2031565.1"/>
    </source>
</evidence>
<protein>
    <submittedName>
        <fullName evidence="2">FAD/NAD(P)-binding protein</fullName>
    </submittedName>
</protein>
<proteinExistence type="predicted"/>
<organism evidence="2 3">
    <name type="scientific">Microbacterium allomyrinae</name>
    <dbReference type="NCBI Taxonomy" id="2830666"/>
    <lineage>
        <taxon>Bacteria</taxon>
        <taxon>Bacillati</taxon>
        <taxon>Actinomycetota</taxon>
        <taxon>Actinomycetes</taxon>
        <taxon>Micrococcales</taxon>
        <taxon>Microbacteriaceae</taxon>
        <taxon>Microbacterium</taxon>
    </lineage>
</organism>
<dbReference type="InterPro" id="IPR038732">
    <property type="entry name" value="HpyO/CreE_NAD-binding"/>
</dbReference>
<dbReference type="EMBL" id="JAGTTN010000001">
    <property type="protein sequence ID" value="MCC2031565.1"/>
    <property type="molecule type" value="Genomic_DNA"/>
</dbReference>
<accession>A0A9X1LU51</accession>
<dbReference type="RefSeq" id="WP_229383443.1">
    <property type="nucleotide sequence ID" value="NZ_JAGTTN010000001.1"/>
</dbReference>
<comment type="caution">
    <text evidence="2">The sequence shown here is derived from an EMBL/GenBank/DDBJ whole genome shotgun (WGS) entry which is preliminary data.</text>
</comment>
<dbReference type="PANTHER" id="PTHR40254">
    <property type="entry name" value="BLR0577 PROTEIN"/>
    <property type="match status" value="1"/>
</dbReference>
<dbReference type="PANTHER" id="PTHR40254:SF1">
    <property type="entry name" value="BLR0577 PROTEIN"/>
    <property type="match status" value="1"/>
</dbReference>
<sequence length="672" mass="72570">MPYPTSAICLVGVGPRGTSIVERLGANASLDGGVEWTLHLVDDSEFGAGRVWRTDQTLELCMNTLAGAVTLFTDPYVTMAGPVHEGPDLYEWCVLAAHALRGERSEDAEKVAAVRRAVFQAADLPQVLHERPALVDELVRVRPESHPSRALYGAYSTWVLAHALTRLPPNVSVRFHRARATGVRLVDGAPQVDLSDGRTLSVDDVVLSPGWLARQDTETDAAISRLIEGDSRFAWVRADSPVDQVLSAVPAGRHAIVRGMGMGFFDTMALLTVGRGGRFESVEDGLRYHPSGSEPILHVTSRRGVPFRAKSLYGGLPPQARMPRLDAFVADRAAAGDTAPVDFERQLWRPIVLDAHEAWYRCLHAQSPEVFDVSLDELSAALDECEDLAGIDARLRSLVPAPEHRFDLAAAMNPVGGFHDSPEHFDAWVADYLRRDLHESARGERSPLKAALWVFGSARKAVSKLLAFDGTTADSYLGRAHRDFMAFGGMVGSGPPAFRSAQLLALTEAGIVHFIGPSASLEVDLRSGEFVSASANVEGSEVRAHALIDAWMHMHDVARSADPVIRGLRDDGVIRSHHRVSVAGEPTPGMGVDIERGTSRVIDASGTAVDCIQLVGIPVSDNRGDTIISPMPRADATFLQEADGVARAALDTLRRSSVSARRQPSESAVSHV</sequence>
<dbReference type="Pfam" id="PF13454">
    <property type="entry name" value="NAD_binding_9"/>
    <property type="match status" value="1"/>
</dbReference>
<evidence type="ECO:0000313" key="3">
    <source>
        <dbReference type="Proteomes" id="UP001139354"/>
    </source>
</evidence>
<name>A0A9X1LU51_9MICO</name>
<dbReference type="AlphaFoldDB" id="A0A9X1LU51"/>
<dbReference type="Proteomes" id="UP001139354">
    <property type="component" value="Unassembled WGS sequence"/>
</dbReference>